<dbReference type="InterPro" id="IPR036383">
    <property type="entry name" value="TSP1_rpt_sf"/>
</dbReference>
<evidence type="ECO:0000256" key="1">
    <source>
        <dbReference type="ARBA" id="ARBA00023157"/>
    </source>
</evidence>
<dbReference type="SMART" id="SM00209">
    <property type="entry name" value="TSP1"/>
    <property type="match status" value="1"/>
</dbReference>
<evidence type="ECO:0000256" key="2">
    <source>
        <dbReference type="PROSITE-ProRule" id="PRU00039"/>
    </source>
</evidence>
<dbReference type="InterPro" id="IPR006207">
    <property type="entry name" value="Cys_knot_C"/>
</dbReference>
<evidence type="ECO:0000313" key="7">
    <source>
        <dbReference type="Proteomes" id="UP000663870"/>
    </source>
</evidence>
<sequence>MQAIDENVSKKITVKPKPLPEGENIKFQPTSQEGVSFEKDDRTPTITVVFDTPAKVRSVTLPQNKTVNGNVEQFEVTFYSPDGNKINYKPILSNPSLKEDKSKPAELNSTQIPSDRLVSRLEITIVKTTDNESPKGVVLDINACTEAITETRTVTPLSTISSVTEKSGETGVTSVTTEGITPGYTNLTTLTGSTTQSVSGTTPKECEEMQAVDENVSRKITTSPNPLPKGENIKFLPTSQEGVSFDKNDRRPTITVSFYKRTKVQSVTLPRNKIMKGNVAQFEVTFYSHDGNKINYTPILSNLSPKEVESKPAELNSTEIPSDRPVSHLEITIVRTTDDESPKGVVLDIKACTEPIIESNTTASTATNFSATTIDKAVNETTTTSSIPLRCQTENALIEELGLVQAESITETTETETKVVGYIIRSNDTGWTPSSAFASLNIDFRYSVEIGRIHISANNLKEWHLYYQSALEVFPHWIAYNNSTVLTSNEIIFPNTLNATKIRLTPNGDIKNLHLEVFACLPFVTGTTTTSAPCILTEWSEWTPCSRTCGIGYKTRTRSANLTPNCDKEQLVEYQSCMDRRCECLLDETFYIRAFQREPSDSKEIGYIYTYSNYTTESRNVVYINDTVVQGTIIRTTDNCYIVYCTTDGLKLSDNQCITTTTILTTTPTTNTTECTMQQYENAPLKANNGQCISRESFPRERCGGYCESDSDDQCKCCSIGTTYLQPVLFDCFVDDSKTTTEEKTIAIRRIQSCNCNICQASCSVRRYNSAPLRINNNQCISRENIPRERCSGQCESDSGDQCTCCSVAKTYLQPIIFDCLVNTAQNITEQRKVEIQRIQSCNCNVCSGGISNK</sequence>
<name>A0A815J1D5_9BILA</name>
<gene>
    <name evidence="6" type="ORF">JXQ802_LOCUS33427</name>
    <name evidence="5" type="ORF">PYM288_LOCUS12131</name>
</gene>
<dbReference type="Proteomes" id="UP000663854">
    <property type="component" value="Unassembled WGS sequence"/>
</dbReference>
<dbReference type="Pfam" id="PF00090">
    <property type="entry name" value="TSP_1"/>
    <property type="match status" value="1"/>
</dbReference>
<evidence type="ECO:0000313" key="5">
    <source>
        <dbReference type="EMBL" id="CAF0951190.1"/>
    </source>
</evidence>
<proteinExistence type="predicted"/>
<keyword evidence="7" id="KW-1185">Reference proteome</keyword>
<dbReference type="PROSITE" id="PS50092">
    <property type="entry name" value="TSP1"/>
    <property type="match status" value="1"/>
</dbReference>
<dbReference type="PROSITE" id="PS01225">
    <property type="entry name" value="CTCK_2"/>
    <property type="match status" value="2"/>
</dbReference>
<comment type="caution">
    <text evidence="2">Lacks conserved residue(s) required for the propagation of feature annotation.</text>
</comment>
<dbReference type="EMBL" id="CAJNOL010001525">
    <property type="protein sequence ID" value="CAF1376288.1"/>
    <property type="molecule type" value="Genomic_DNA"/>
</dbReference>
<dbReference type="InterPro" id="IPR000884">
    <property type="entry name" value="TSP1_rpt"/>
</dbReference>
<feature type="region of interest" description="Disordered" evidence="3">
    <location>
        <begin position="1"/>
        <end position="39"/>
    </location>
</feature>
<organism evidence="6 7">
    <name type="scientific">Rotaria sordida</name>
    <dbReference type="NCBI Taxonomy" id="392033"/>
    <lineage>
        <taxon>Eukaryota</taxon>
        <taxon>Metazoa</taxon>
        <taxon>Spiralia</taxon>
        <taxon>Gnathifera</taxon>
        <taxon>Rotifera</taxon>
        <taxon>Eurotatoria</taxon>
        <taxon>Bdelloidea</taxon>
        <taxon>Philodinida</taxon>
        <taxon>Philodinidae</taxon>
        <taxon>Rotaria</taxon>
    </lineage>
</organism>
<dbReference type="Gene3D" id="2.20.100.10">
    <property type="entry name" value="Thrombospondin type-1 (TSP1) repeat"/>
    <property type="match status" value="1"/>
</dbReference>
<evidence type="ECO:0000313" key="6">
    <source>
        <dbReference type="EMBL" id="CAF1376288.1"/>
    </source>
</evidence>
<feature type="domain" description="CTCK" evidence="4">
    <location>
        <begin position="763"/>
        <end position="848"/>
    </location>
</feature>
<comment type="caution">
    <text evidence="6">The sequence shown here is derived from an EMBL/GenBank/DDBJ whole genome shotgun (WGS) entry which is preliminary data.</text>
</comment>
<reference evidence="6" key="1">
    <citation type="submission" date="2021-02" db="EMBL/GenBank/DDBJ databases">
        <authorList>
            <person name="Nowell W R."/>
        </authorList>
    </citation>
    <scope>NUCLEOTIDE SEQUENCE</scope>
</reference>
<dbReference type="AlphaFoldDB" id="A0A815J1D5"/>
<feature type="domain" description="CTCK" evidence="4">
    <location>
        <begin position="675"/>
        <end position="764"/>
    </location>
</feature>
<dbReference type="Proteomes" id="UP000663870">
    <property type="component" value="Unassembled WGS sequence"/>
</dbReference>
<evidence type="ECO:0000259" key="4">
    <source>
        <dbReference type="PROSITE" id="PS01225"/>
    </source>
</evidence>
<dbReference type="EMBL" id="CAJNOH010000219">
    <property type="protein sequence ID" value="CAF0951190.1"/>
    <property type="molecule type" value="Genomic_DNA"/>
</dbReference>
<dbReference type="SUPFAM" id="SSF82895">
    <property type="entry name" value="TSP-1 type 1 repeat"/>
    <property type="match status" value="1"/>
</dbReference>
<keyword evidence="1" id="KW-1015">Disulfide bond</keyword>
<accession>A0A815J1D5</accession>
<protein>
    <recommendedName>
        <fullName evidence="4">CTCK domain-containing protein</fullName>
    </recommendedName>
</protein>
<evidence type="ECO:0000256" key="3">
    <source>
        <dbReference type="SAM" id="MobiDB-lite"/>
    </source>
</evidence>